<organism evidence="2 3">
    <name type="scientific">Panagrellus redivivus</name>
    <name type="common">Microworm</name>
    <dbReference type="NCBI Taxonomy" id="6233"/>
    <lineage>
        <taxon>Eukaryota</taxon>
        <taxon>Metazoa</taxon>
        <taxon>Ecdysozoa</taxon>
        <taxon>Nematoda</taxon>
        <taxon>Chromadorea</taxon>
        <taxon>Rhabditida</taxon>
        <taxon>Tylenchina</taxon>
        <taxon>Panagrolaimomorpha</taxon>
        <taxon>Panagrolaimoidea</taxon>
        <taxon>Panagrolaimidae</taxon>
        <taxon>Panagrellus</taxon>
    </lineage>
</organism>
<dbReference type="AlphaFoldDB" id="A0A7E4ZXW0"/>
<keyword evidence="1" id="KW-0472">Membrane</keyword>
<proteinExistence type="predicted"/>
<dbReference type="Proteomes" id="UP000492821">
    <property type="component" value="Unassembled WGS sequence"/>
</dbReference>
<evidence type="ECO:0000256" key="1">
    <source>
        <dbReference type="SAM" id="Phobius"/>
    </source>
</evidence>
<evidence type="ECO:0000313" key="3">
    <source>
        <dbReference type="WBParaSite" id="Pan_g23876.t1"/>
    </source>
</evidence>
<protein>
    <submittedName>
        <fullName evidence="3">G-protein coupled receptors family 1 profile domain-containing protein</fullName>
    </submittedName>
</protein>
<dbReference type="WBParaSite" id="Pan_g23876.t1">
    <property type="protein sequence ID" value="Pan_g23876.t1"/>
    <property type="gene ID" value="Pan_g23876"/>
</dbReference>
<keyword evidence="1" id="KW-1133">Transmembrane helix</keyword>
<keyword evidence="1" id="KW-0812">Transmembrane</keyword>
<sequence length="79" mass="8418">MSKNADTISFLSYDGSTASTDSESVLLDVESACSCLPCCMTPEAAEDFGHHVSIFMVALLAFATFFCVNLILVLVFVLG</sequence>
<name>A0A7E4ZXW0_PANRE</name>
<reference evidence="3" key="2">
    <citation type="submission" date="2020-10" db="UniProtKB">
        <authorList>
            <consortium name="WormBaseParasite"/>
        </authorList>
    </citation>
    <scope>IDENTIFICATION</scope>
</reference>
<evidence type="ECO:0000313" key="2">
    <source>
        <dbReference type="Proteomes" id="UP000492821"/>
    </source>
</evidence>
<reference evidence="2" key="1">
    <citation type="journal article" date="2013" name="Genetics">
        <title>The draft genome and transcriptome of Panagrellus redivivus are shaped by the harsh demands of a free-living lifestyle.</title>
        <authorList>
            <person name="Srinivasan J."/>
            <person name="Dillman A.R."/>
            <person name="Macchietto M.G."/>
            <person name="Heikkinen L."/>
            <person name="Lakso M."/>
            <person name="Fracchia K.M."/>
            <person name="Antoshechkin I."/>
            <person name="Mortazavi A."/>
            <person name="Wong G."/>
            <person name="Sternberg P.W."/>
        </authorList>
    </citation>
    <scope>NUCLEOTIDE SEQUENCE [LARGE SCALE GENOMIC DNA]</scope>
    <source>
        <strain evidence="2">MT8872</strain>
    </source>
</reference>
<keyword evidence="2" id="KW-1185">Reference proteome</keyword>
<feature type="transmembrane region" description="Helical" evidence="1">
    <location>
        <begin position="54"/>
        <end position="78"/>
    </location>
</feature>
<accession>A0A7E4ZXW0</accession>